<evidence type="ECO:0000313" key="5">
    <source>
        <dbReference type="EMBL" id="ABU58205.1"/>
    </source>
</evidence>
<keyword evidence="6" id="KW-1185">Reference proteome</keyword>
<dbReference type="STRING" id="383372.Rcas_2120"/>
<dbReference type="Gene3D" id="1.10.10.10">
    <property type="entry name" value="Winged helix-like DNA-binding domain superfamily/Winged helix DNA-binding domain"/>
    <property type="match status" value="1"/>
</dbReference>
<dbReference type="GO" id="GO:0003677">
    <property type="term" value="F:DNA binding"/>
    <property type="evidence" value="ECO:0007669"/>
    <property type="project" value="UniProtKB-KW"/>
</dbReference>
<sequence length="240" mass="27171">MTDHKTVLADTVYESLKARIMEQVYAPCERLNIDALALELSVSPTPVREALARLAAERLVTFEAFKGYRVSALLTKTQIAQLMHARRLIEIDAARLAATSMLVADLIAVERLLQRILDESAHIEVRSWSQGYRQFNQLDQQFHETIVSAAGNEFLFNAYRSLNVHVELGRFYRVFGTIEQTQTCKEHAAIVQALRSRQPDRAAAAVERHLHATEERIFRLIENSASSSNPLRSANIRGEQ</sequence>
<dbReference type="OrthoDB" id="703321at2"/>
<reference evidence="5 6" key="1">
    <citation type="submission" date="2007-08" db="EMBL/GenBank/DDBJ databases">
        <title>Complete sequence of Roseiflexus castenholzii DSM 13941.</title>
        <authorList>
            <consortium name="US DOE Joint Genome Institute"/>
            <person name="Copeland A."/>
            <person name="Lucas S."/>
            <person name="Lapidus A."/>
            <person name="Barry K."/>
            <person name="Glavina del Rio T."/>
            <person name="Dalin E."/>
            <person name="Tice H."/>
            <person name="Pitluck S."/>
            <person name="Thompson L.S."/>
            <person name="Brettin T."/>
            <person name="Bruce D."/>
            <person name="Detter J.C."/>
            <person name="Han C."/>
            <person name="Tapia R."/>
            <person name="Schmutz J."/>
            <person name="Larimer F."/>
            <person name="Land M."/>
            <person name="Hauser L."/>
            <person name="Kyrpides N."/>
            <person name="Mikhailova N."/>
            <person name="Bryant D.A."/>
            <person name="Hanada S."/>
            <person name="Tsukatani Y."/>
            <person name="Richardson P."/>
        </authorList>
    </citation>
    <scope>NUCLEOTIDE SEQUENCE [LARGE SCALE GENOMIC DNA]</scope>
    <source>
        <strain evidence="6">DSM 13941 / HLO8</strain>
    </source>
</reference>
<dbReference type="Pfam" id="PF00392">
    <property type="entry name" value="GntR"/>
    <property type="match status" value="1"/>
</dbReference>
<dbReference type="InterPro" id="IPR000524">
    <property type="entry name" value="Tscrpt_reg_HTH_GntR"/>
</dbReference>
<dbReference type="Gene3D" id="1.20.120.530">
    <property type="entry name" value="GntR ligand-binding domain-like"/>
    <property type="match status" value="1"/>
</dbReference>
<proteinExistence type="predicted"/>
<dbReference type="EMBL" id="CP000804">
    <property type="protein sequence ID" value="ABU58205.1"/>
    <property type="molecule type" value="Genomic_DNA"/>
</dbReference>
<gene>
    <name evidence="5" type="ordered locus">Rcas_2120</name>
</gene>
<dbReference type="Pfam" id="PF07729">
    <property type="entry name" value="FCD"/>
    <property type="match status" value="1"/>
</dbReference>
<protein>
    <submittedName>
        <fullName evidence="5">Transcriptional regulator, GntR family</fullName>
    </submittedName>
</protein>
<evidence type="ECO:0000256" key="3">
    <source>
        <dbReference type="ARBA" id="ARBA00023163"/>
    </source>
</evidence>
<dbReference type="PROSITE" id="PS50949">
    <property type="entry name" value="HTH_GNTR"/>
    <property type="match status" value="1"/>
</dbReference>
<dbReference type="Proteomes" id="UP000000263">
    <property type="component" value="Chromosome"/>
</dbReference>
<keyword evidence="3" id="KW-0804">Transcription</keyword>
<dbReference type="GO" id="GO:0003700">
    <property type="term" value="F:DNA-binding transcription factor activity"/>
    <property type="evidence" value="ECO:0007669"/>
    <property type="project" value="InterPro"/>
</dbReference>
<dbReference type="SMART" id="SM00895">
    <property type="entry name" value="FCD"/>
    <property type="match status" value="1"/>
</dbReference>
<evidence type="ECO:0000259" key="4">
    <source>
        <dbReference type="PROSITE" id="PS50949"/>
    </source>
</evidence>
<keyword evidence="2" id="KW-0238">DNA-binding</keyword>
<dbReference type="InterPro" id="IPR008920">
    <property type="entry name" value="TF_FadR/GntR_C"/>
</dbReference>
<dbReference type="KEGG" id="rca:Rcas_2120"/>
<dbReference type="SMART" id="SM00345">
    <property type="entry name" value="HTH_GNTR"/>
    <property type="match status" value="1"/>
</dbReference>
<organism evidence="5 6">
    <name type="scientific">Roseiflexus castenholzii (strain DSM 13941 / HLO8)</name>
    <dbReference type="NCBI Taxonomy" id="383372"/>
    <lineage>
        <taxon>Bacteria</taxon>
        <taxon>Bacillati</taxon>
        <taxon>Chloroflexota</taxon>
        <taxon>Chloroflexia</taxon>
        <taxon>Chloroflexales</taxon>
        <taxon>Roseiflexineae</taxon>
        <taxon>Roseiflexaceae</taxon>
        <taxon>Roseiflexus</taxon>
    </lineage>
</organism>
<keyword evidence="1" id="KW-0805">Transcription regulation</keyword>
<dbReference type="InterPro" id="IPR036390">
    <property type="entry name" value="WH_DNA-bd_sf"/>
</dbReference>
<dbReference type="PANTHER" id="PTHR43537:SF45">
    <property type="entry name" value="GNTR FAMILY REGULATORY PROTEIN"/>
    <property type="match status" value="1"/>
</dbReference>
<accession>A7NL35</accession>
<feature type="domain" description="HTH gntR-type" evidence="4">
    <location>
        <begin position="6"/>
        <end position="73"/>
    </location>
</feature>
<dbReference type="SUPFAM" id="SSF46785">
    <property type="entry name" value="Winged helix' DNA-binding domain"/>
    <property type="match status" value="1"/>
</dbReference>
<name>A7NL35_ROSCS</name>
<evidence type="ECO:0000256" key="2">
    <source>
        <dbReference type="ARBA" id="ARBA00023125"/>
    </source>
</evidence>
<evidence type="ECO:0000256" key="1">
    <source>
        <dbReference type="ARBA" id="ARBA00023015"/>
    </source>
</evidence>
<dbReference type="HOGENOM" id="CLU_017584_5_2_0"/>
<evidence type="ECO:0000313" key="6">
    <source>
        <dbReference type="Proteomes" id="UP000000263"/>
    </source>
</evidence>
<dbReference type="PANTHER" id="PTHR43537">
    <property type="entry name" value="TRANSCRIPTIONAL REGULATOR, GNTR FAMILY"/>
    <property type="match status" value="1"/>
</dbReference>
<dbReference type="InterPro" id="IPR036388">
    <property type="entry name" value="WH-like_DNA-bd_sf"/>
</dbReference>
<dbReference type="AlphaFoldDB" id="A7NL35"/>
<dbReference type="SUPFAM" id="SSF48008">
    <property type="entry name" value="GntR ligand-binding domain-like"/>
    <property type="match status" value="1"/>
</dbReference>
<dbReference type="RefSeq" id="WP_012120629.1">
    <property type="nucleotide sequence ID" value="NC_009767.1"/>
</dbReference>
<dbReference type="InterPro" id="IPR011711">
    <property type="entry name" value="GntR_C"/>
</dbReference>
<dbReference type="eggNOG" id="COG1802">
    <property type="taxonomic scope" value="Bacteria"/>
</dbReference>